<evidence type="ECO:0000313" key="2">
    <source>
        <dbReference type="EMBL" id="KAK4790226.1"/>
    </source>
</evidence>
<organism evidence="2 3">
    <name type="scientific">Trapa natans</name>
    <name type="common">Water chestnut</name>
    <dbReference type="NCBI Taxonomy" id="22666"/>
    <lineage>
        <taxon>Eukaryota</taxon>
        <taxon>Viridiplantae</taxon>
        <taxon>Streptophyta</taxon>
        <taxon>Embryophyta</taxon>
        <taxon>Tracheophyta</taxon>
        <taxon>Spermatophyta</taxon>
        <taxon>Magnoliopsida</taxon>
        <taxon>eudicotyledons</taxon>
        <taxon>Gunneridae</taxon>
        <taxon>Pentapetalae</taxon>
        <taxon>rosids</taxon>
        <taxon>malvids</taxon>
        <taxon>Myrtales</taxon>
        <taxon>Lythraceae</taxon>
        <taxon>Trapa</taxon>
    </lineage>
</organism>
<dbReference type="PANTHER" id="PTHR35740">
    <property type="entry name" value="OS12G0111700 PROTEIN"/>
    <property type="match status" value="1"/>
</dbReference>
<comment type="caution">
    <text evidence="2">The sequence shown here is derived from an EMBL/GenBank/DDBJ whole genome shotgun (WGS) entry which is preliminary data.</text>
</comment>
<accession>A0AAN7LPH0</accession>
<dbReference type="PANTHER" id="PTHR35740:SF1">
    <property type="entry name" value="OS12G0111700 PROTEIN"/>
    <property type="match status" value="1"/>
</dbReference>
<feature type="compositionally biased region" description="Polar residues" evidence="1">
    <location>
        <begin position="32"/>
        <end position="47"/>
    </location>
</feature>
<feature type="compositionally biased region" description="Basic residues" evidence="1">
    <location>
        <begin position="1"/>
        <end position="10"/>
    </location>
</feature>
<reference evidence="2 3" key="1">
    <citation type="journal article" date="2023" name="Hortic Res">
        <title>Pangenome of water caltrop reveals structural variations and asymmetric subgenome divergence after allopolyploidization.</title>
        <authorList>
            <person name="Zhang X."/>
            <person name="Chen Y."/>
            <person name="Wang L."/>
            <person name="Yuan Y."/>
            <person name="Fang M."/>
            <person name="Shi L."/>
            <person name="Lu R."/>
            <person name="Comes H.P."/>
            <person name="Ma Y."/>
            <person name="Chen Y."/>
            <person name="Huang G."/>
            <person name="Zhou Y."/>
            <person name="Zheng Z."/>
            <person name="Qiu Y."/>
        </authorList>
    </citation>
    <scope>NUCLEOTIDE SEQUENCE [LARGE SCALE GENOMIC DNA]</scope>
    <source>
        <strain evidence="2">F231</strain>
    </source>
</reference>
<evidence type="ECO:0000256" key="1">
    <source>
        <dbReference type="SAM" id="MobiDB-lite"/>
    </source>
</evidence>
<feature type="region of interest" description="Disordered" evidence="1">
    <location>
        <begin position="1"/>
        <end position="85"/>
    </location>
</feature>
<keyword evidence="3" id="KW-1185">Reference proteome</keyword>
<feature type="region of interest" description="Disordered" evidence="1">
    <location>
        <begin position="140"/>
        <end position="179"/>
    </location>
</feature>
<dbReference type="AlphaFoldDB" id="A0AAN7LPH0"/>
<feature type="compositionally biased region" description="Low complexity" evidence="1">
    <location>
        <begin position="14"/>
        <end position="23"/>
    </location>
</feature>
<dbReference type="EMBL" id="JAXQNO010000010">
    <property type="protein sequence ID" value="KAK4790226.1"/>
    <property type="molecule type" value="Genomic_DNA"/>
</dbReference>
<dbReference type="Proteomes" id="UP001346149">
    <property type="component" value="Unassembled WGS sequence"/>
</dbReference>
<protein>
    <submittedName>
        <fullName evidence="2">Uncharacterized protein</fullName>
    </submittedName>
</protein>
<proteinExistence type="predicted"/>
<evidence type="ECO:0000313" key="3">
    <source>
        <dbReference type="Proteomes" id="UP001346149"/>
    </source>
</evidence>
<name>A0AAN7LPH0_TRANT</name>
<gene>
    <name evidence="2" type="ORF">SAY86_017530</name>
</gene>
<sequence>MESKSRHRSRSPLGSMSDGQSRRSGGRRRTLTDCTNTVASSSPSSIFTPKAKRRPPPKTDPSSAPEITRISAHGAAENGNSDEVRFTSTLCTSSSKSHDETDLWEVEPMTGYARQRAVEKRESKGKAVAVSFSCSPVKVPRSTGLNGESIHDESKSCPLHLKGQKNHLPRSNNESKELEDIKQQKLYFAEVDAFELLEEDAASGGESD</sequence>